<reference evidence="2 3" key="1">
    <citation type="submission" date="2021-02" db="EMBL/GenBank/DDBJ databases">
        <title>Activity-based single-cell genomes from oceanic crustal fluid captures similar information to metagenomic and metatranscriptomic surveys with orders of magnitude less sampling.</title>
        <authorList>
            <person name="D'Angelo T.S."/>
            <person name="Orcutt B.N."/>
        </authorList>
    </citation>
    <scope>NUCLEOTIDE SEQUENCE [LARGE SCALE GENOMIC DNA]</scope>
    <source>
        <strain evidence="2">AH-315-G02</strain>
    </source>
</reference>
<sequence length="346" mass="39940">METQHTEYKKSFGKEVTISLVAFANTNGGRVIVGIGDNGKVYGVTIGPETIQRYLNEVKTSTYPQLFPKIHTEEKAKKTILIFEIDEFPIKPVSFKNRYYKRVHNSNHMLTLEEIVDLQQQSLSISYDAYPSPVTLEELNHKLIGHFFERVNTRGRLLLQDILFTNLVKLKLIRDEKVTLAANLLFGDHDFSIRIGRFKGAATIIDDSVVKAPLFTAIDEAMIFIKKHINLSYHFDGSIQRKERWQFPLEALRELLLNAVVHRDYKNFSDIIIKIFDDRIVFTNPGKLYGNLSLEDLEHDDYVSSLRNKLLAEVFYLTGDIERYGTGFIRIRDFLKDYPEITLSVA</sequence>
<accession>A0ABS3AVF3</accession>
<dbReference type="InterPro" id="IPR007421">
    <property type="entry name" value="Schlafen_AlbA_2_dom"/>
</dbReference>
<feature type="domain" description="Schlafen AlbA-2" evidence="1">
    <location>
        <begin position="2"/>
        <end position="108"/>
    </location>
</feature>
<name>A0ABS3AVF3_9BACT</name>
<dbReference type="Gene3D" id="3.30.950.30">
    <property type="entry name" value="Schlafen, AAA domain"/>
    <property type="match status" value="1"/>
</dbReference>
<dbReference type="Gene3D" id="3.30.565.60">
    <property type="match status" value="1"/>
</dbReference>
<keyword evidence="3" id="KW-1185">Reference proteome</keyword>
<gene>
    <name evidence="2" type="ORF">JYU06_03170</name>
</gene>
<dbReference type="InterPro" id="IPR038475">
    <property type="entry name" value="RecG_C_sf"/>
</dbReference>
<comment type="caution">
    <text evidence="2">The sequence shown here is derived from an EMBL/GenBank/DDBJ whole genome shotgun (WGS) entry which is preliminary data.</text>
</comment>
<evidence type="ECO:0000313" key="2">
    <source>
        <dbReference type="EMBL" id="MBN4068505.1"/>
    </source>
</evidence>
<dbReference type="Pfam" id="PF13749">
    <property type="entry name" value="HATPase_c_4"/>
    <property type="match status" value="1"/>
</dbReference>
<evidence type="ECO:0000259" key="1">
    <source>
        <dbReference type="Pfam" id="PF04326"/>
    </source>
</evidence>
<feature type="non-terminal residue" evidence="2">
    <location>
        <position position="346"/>
    </location>
</feature>
<organism evidence="2 3">
    <name type="scientific">Desulfotalea psychrophila</name>
    <dbReference type="NCBI Taxonomy" id="84980"/>
    <lineage>
        <taxon>Bacteria</taxon>
        <taxon>Pseudomonadati</taxon>
        <taxon>Thermodesulfobacteriota</taxon>
        <taxon>Desulfobulbia</taxon>
        <taxon>Desulfobulbales</taxon>
        <taxon>Desulfocapsaceae</taxon>
        <taxon>Desulfotalea</taxon>
    </lineage>
</organism>
<dbReference type="Pfam" id="PF04326">
    <property type="entry name" value="SLFN_AlbA_2"/>
    <property type="match status" value="1"/>
</dbReference>
<dbReference type="Proteomes" id="UP000717534">
    <property type="component" value="Unassembled WGS sequence"/>
</dbReference>
<proteinExistence type="predicted"/>
<evidence type="ECO:0000313" key="3">
    <source>
        <dbReference type="Proteomes" id="UP000717534"/>
    </source>
</evidence>
<protein>
    <submittedName>
        <fullName evidence="2">DNA binding domain-containing protein</fullName>
    </submittedName>
</protein>
<dbReference type="InterPro" id="IPR038461">
    <property type="entry name" value="Schlafen_AlbA_2_dom_sf"/>
</dbReference>
<dbReference type="EMBL" id="JAFITO010000020">
    <property type="protein sequence ID" value="MBN4068505.1"/>
    <property type="molecule type" value="Genomic_DNA"/>
</dbReference>
<dbReference type="PANTHER" id="PTHR30595:SF6">
    <property type="entry name" value="SCHLAFEN ALBA-2 DOMAIN-CONTAINING PROTEIN"/>
    <property type="match status" value="1"/>
</dbReference>
<dbReference type="PANTHER" id="PTHR30595">
    <property type="entry name" value="GLPR-RELATED TRANSCRIPTIONAL REPRESSOR"/>
    <property type="match status" value="1"/>
</dbReference>